<evidence type="ECO:0000256" key="6">
    <source>
        <dbReference type="ARBA" id="ARBA00022692"/>
    </source>
</evidence>
<dbReference type="Proteomes" id="UP001337681">
    <property type="component" value="Unassembled WGS sequence"/>
</dbReference>
<sequence length="272" mass="30021">MFGAKIDLFKKEWLDVVFASKNKSYGAYELRKTNSSTTTRALIIASVIYVVMFFGPKIYALIADLAPEEQQVVATEVTVVEPPPVDENTPPPVNVEPPPPKTDQVKFPPPEVKPDNQVRDEEPPKLEDLKKADPGQKTIAGDPDADIVIAAPVGEGPKQAAVVEDNKVYDYVSLEVMPEYPGGINAFRKYIGDNLRYPPIAQENNFTGTVHVEFFIEKDGSISNVTVARKVGQGLDEEAIRVIKASKKWTPGIQNGKEVRVRYSVPVAFKLN</sequence>
<dbReference type="InterPro" id="IPR006260">
    <property type="entry name" value="TonB/TolA_C"/>
</dbReference>
<feature type="compositionally biased region" description="Pro residues" evidence="10">
    <location>
        <begin position="81"/>
        <end position="111"/>
    </location>
</feature>
<dbReference type="Pfam" id="PF03544">
    <property type="entry name" value="TonB_C"/>
    <property type="match status" value="1"/>
</dbReference>
<evidence type="ECO:0000256" key="7">
    <source>
        <dbReference type="ARBA" id="ARBA00022927"/>
    </source>
</evidence>
<dbReference type="RefSeq" id="WP_330145541.1">
    <property type="nucleotide sequence ID" value="NZ_JAZDQU010000001.1"/>
</dbReference>
<evidence type="ECO:0000313" key="13">
    <source>
        <dbReference type="EMBL" id="MEE1884628.1"/>
    </source>
</evidence>
<evidence type="ECO:0000256" key="10">
    <source>
        <dbReference type="SAM" id="MobiDB-lite"/>
    </source>
</evidence>
<keyword evidence="6 11" id="KW-0812">Transmembrane</keyword>
<comment type="subcellular location">
    <subcellularLocation>
        <location evidence="1">Cell inner membrane</location>
        <topology evidence="1">Single-pass membrane protein</topology>
        <orientation evidence="1">Periplasmic side</orientation>
    </subcellularLocation>
</comment>
<dbReference type="InterPro" id="IPR051045">
    <property type="entry name" value="TonB-dependent_transducer"/>
</dbReference>
<keyword evidence="7" id="KW-0653">Protein transport</keyword>
<dbReference type="InterPro" id="IPR037682">
    <property type="entry name" value="TonB_C"/>
</dbReference>
<evidence type="ECO:0000256" key="2">
    <source>
        <dbReference type="ARBA" id="ARBA00006555"/>
    </source>
</evidence>
<dbReference type="PROSITE" id="PS52015">
    <property type="entry name" value="TONB_CTD"/>
    <property type="match status" value="1"/>
</dbReference>
<evidence type="ECO:0000313" key="14">
    <source>
        <dbReference type="Proteomes" id="UP001337681"/>
    </source>
</evidence>
<evidence type="ECO:0000256" key="1">
    <source>
        <dbReference type="ARBA" id="ARBA00004383"/>
    </source>
</evidence>
<dbReference type="SUPFAM" id="SSF74653">
    <property type="entry name" value="TolA/TonB C-terminal domain"/>
    <property type="match status" value="1"/>
</dbReference>
<protein>
    <submittedName>
        <fullName evidence="13">TonB family protein</fullName>
    </submittedName>
</protein>
<dbReference type="EMBL" id="JAZDQU010000001">
    <property type="protein sequence ID" value="MEE1884628.1"/>
    <property type="molecule type" value="Genomic_DNA"/>
</dbReference>
<feature type="region of interest" description="Disordered" evidence="10">
    <location>
        <begin position="80"/>
        <end position="142"/>
    </location>
</feature>
<evidence type="ECO:0000256" key="5">
    <source>
        <dbReference type="ARBA" id="ARBA00022519"/>
    </source>
</evidence>
<keyword evidence="3" id="KW-0813">Transport</keyword>
<feature type="transmembrane region" description="Helical" evidence="11">
    <location>
        <begin position="41"/>
        <end position="62"/>
    </location>
</feature>
<reference evidence="13 14" key="1">
    <citation type="submission" date="2024-01" db="EMBL/GenBank/DDBJ databases">
        <title>Pedobacter sp. nov., isolated from oil-contaminated soil.</title>
        <authorList>
            <person name="Le N.T.T."/>
        </authorList>
    </citation>
    <scope>NUCLEOTIDE SEQUENCE [LARGE SCALE GENOMIC DNA]</scope>
    <source>
        <strain evidence="13 14">VNH31</strain>
    </source>
</reference>
<comment type="similarity">
    <text evidence="2">Belongs to the TonB family.</text>
</comment>
<keyword evidence="9 11" id="KW-0472">Membrane</keyword>
<evidence type="ECO:0000259" key="12">
    <source>
        <dbReference type="PROSITE" id="PS52015"/>
    </source>
</evidence>
<evidence type="ECO:0000256" key="11">
    <source>
        <dbReference type="SAM" id="Phobius"/>
    </source>
</evidence>
<dbReference type="PANTHER" id="PTHR33446:SF2">
    <property type="entry name" value="PROTEIN TONB"/>
    <property type="match status" value="1"/>
</dbReference>
<dbReference type="Gene3D" id="3.30.1150.10">
    <property type="match status" value="1"/>
</dbReference>
<keyword evidence="5" id="KW-0997">Cell inner membrane</keyword>
<evidence type="ECO:0000256" key="8">
    <source>
        <dbReference type="ARBA" id="ARBA00022989"/>
    </source>
</evidence>
<feature type="domain" description="TonB C-terminal" evidence="12">
    <location>
        <begin position="182"/>
        <end position="272"/>
    </location>
</feature>
<dbReference type="NCBIfam" id="TIGR01352">
    <property type="entry name" value="tonB_Cterm"/>
    <property type="match status" value="1"/>
</dbReference>
<keyword evidence="4" id="KW-1003">Cell membrane</keyword>
<evidence type="ECO:0000256" key="4">
    <source>
        <dbReference type="ARBA" id="ARBA00022475"/>
    </source>
</evidence>
<evidence type="ECO:0000256" key="3">
    <source>
        <dbReference type="ARBA" id="ARBA00022448"/>
    </source>
</evidence>
<name>A0ABU7H067_9SPHI</name>
<gene>
    <name evidence="13" type="ORF">VRU49_04250</name>
</gene>
<evidence type="ECO:0000256" key="9">
    <source>
        <dbReference type="ARBA" id="ARBA00023136"/>
    </source>
</evidence>
<feature type="compositionally biased region" description="Basic and acidic residues" evidence="10">
    <location>
        <begin position="112"/>
        <end position="134"/>
    </location>
</feature>
<keyword evidence="8 11" id="KW-1133">Transmembrane helix</keyword>
<organism evidence="13 14">
    <name type="scientific">Pedobacter flavus</name>
    <dbReference type="NCBI Taxonomy" id="3113906"/>
    <lineage>
        <taxon>Bacteria</taxon>
        <taxon>Pseudomonadati</taxon>
        <taxon>Bacteroidota</taxon>
        <taxon>Sphingobacteriia</taxon>
        <taxon>Sphingobacteriales</taxon>
        <taxon>Sphingobacteriaceae</taxon>
        <taxon>Pedobacter</taxon>
    </lineage>
</organism>
<keyword evidence="14" id="KW-1185">Reference proteome</keyword>
<comment type="caution">
    <text evidence="13">The sequence shown here is derived from an EMBL/GenBank/DDBJ whole genome shotgun (WGS) entry which is preliminary data.</text>
</comment>
<accession>A0ABU7H067</accession>
<dbReference type="PANTHER" id="PTHR33446">
    <property type="entry name" value="PROTEIN TONB-RELATED"/>
    <property type="match status" value="1"/>
</dbReference>
<proteinExistence type="inferred from homology"/>